<name>A0A1V2UJQ5_ENTMU</name>
<evidence type="ECO:0000313" key="1">
    <source>
        <dbReference type="EMBL" id="ONN43540.1"/>
    </source>
</evidence>
<dbReference type="AlphaFoldDB" id="A0A1V2UJQ5"/>
<gene>
    <name evidence="1" type="ORF">BTN92_06830</name>
</gene>
<proteinExistence type="predicted"/>
<accession>A0A1V2UJQ5</accession>
<reference evidence="1 2" key="1">
    <citation type="submission" date="2016-12" db="EMBL/GenBank/DDBJ databases">
        <authorList>
            <person name="Song W.-J."/>
            <person name="Kurnit D.M."/>
        </authorList>
    </citation>
    <scope>NUCLEOTIDE SEQUENCE [LARGE SCALE GENOMIC DNA]</scope>
    <source>
        <strain evidence="1 2">CGB1038-1_S1</strain>
    </source>
</reference>
<protein>
    <submittedName>
        <fullName evidence="1">Uncharacterized protein</fullName>
    </submittedName>
</protein>
<sequence>MKELRRNVNYQYEIDSYSESIQSWLIKIFCQYNIKMNRNLSKILDDIAFFLLISDEHDWDKLSYDLYTKITNKYSYSSDYPLEILSFAKDYYGICNRNCGLRVSQYKLSQKSKKFIKHIYSEYGINLIVWSKYYLEYFYNTITLWPVSHRIVTEKNGKRTCQYNLNATRNTFEISKVLNKLSDSNDASNQLRKNKAILVELLREVTRVHALMEKS</sequence>
<evidence type="ECO:0000313" key="2">
    <source>
        <dbReference type="Proteomes" id="UP000189299"/>
    </source>
</evidence>
<comment type="caution">
    <text evidence="1">The sequence shown here is derived from an EMBL/GenBank/DDBJ whole genome shotgun (WGS) entry which is preliminary data.</text>
</comment>
<dbReference type="Proteomes" id="UP000189299">
    <property type="component" value="Unassembled WGS sequence"/>
</dbReference>
<organism evidence="1 2">
    <name type="scientific">Enterococcus mundtii</name>
    <dbReference type="NCBI Taxonomy" id="53346"/>
    <lineage>
        <taxon>Bacteria</taxon>
        <taxon>Bacillati</taxon>
        <taxon>Bacillota</taxon>
        <taxon>Bacilli</taxon>
        <taxon>Lactobacillales</taxon>
        <taxon>Enterococcaceae</taxon>
        <taxon>Enterococcus</taxon>
    </lineage>
</organism>
<dbReference type="EMBL" id="MSTR01000005">
    <property type="protein sequence ID" value="ONN43540.1"/>
    <property type="molecule type" value="Genomic_DNA"/>
</dbReference>